<gene>
    <name evidence="4" type="ORF">SEMRO_128_G061140.1</name>
</gene>
<accession>A0A9N8H715</accession>
<feature type="signal peptide" evidence="3">
    <location>
        <begin position="1"/>
        <end position="20"/>
    </location>
</feature>
<dbReference type="Proteomes" id="UP001153069">
    <property type="component" value="Unassembled WGS sequence"/>
</dbReference>
<keyword evidence="3" id="KW-0732">Signal</keyword>
<feature type="transmembrane region" description="Helical" evidence="2">
    <location>
        <begin position="283"/>
        <end position="305"/>
    </location>
</feature>
<feature type="chain" id="PRO_5040246922" evidence="3">
    <location>
        <begin position="21"/>
        <end position="308"/>
    </location>
</feature>
<dbReference type="EMBL" id="CAICTM010000127">
    <property type="protein sequence ID" value="CAB9502122.1"/>
    <property type="molecule type" value="Genomic_DNA"/>
</dbReference>
<evidence type="ECO:0000313" key="4">
    <source>
        <dbReference type="EMBL" id="CAB9502122.1"/>
    </source>
</evidence>
<organism evidence="4 5">
    <name type="scientific">Seminavis robusta</name>
    <dbReference type="NCBI Taxonomy" id="568900"/>
    <lineage>
        <taxon>Eukaryota</taxon>
        <taxon>Sar</taxon>
        <taxon>Stramenopiles</taxon>
        <taxon>Ochrophyta</taxon>
        <taxon>Bacillariophyta</taxon>
        <taxon>Bacillariophyceae</taxon>
        <taxon>Bacillariophycidae</taxon>
        <taxon>Naviculales</taxon>
        <taxon>Naviculaceae</taxon>
        <taxon>Seminavis</taxon>
    </lineage>
</organism>
<keyword evidence="2" id="KW-1133">Transmembrane helix</keyword>
<evidence type="ECO:0000313" key="5">
    <source>
        <dbReference type="Proteomes" id="UP001153069"/>
    </source>
</evidence>
<protein>
    <submittedName>
        <fullName evidence="4">FR47-like protein</fullName>
    </submittedName>
</protein>
<name>A0A9N8H715_9STRA</name>
<reference evidence="4" key="1">
    <citation type="submission" date="2020-06" db="EMBL/GenBank/DDBJ databases">
        <authorList>
            <consortium name="Plant Systems Biology data submission"/>
        </authorList>
    </citation>
    <scope>NUCLEOTIDE SEQUENCE</scope>
    <source>
        <strain evidence="4">D6</strain>
    </source>
</reference>
<keyword evidence="2" id="KW-0812">Transmembrane</keyword>
<evidence type="ECO:0000256" key="3">
    <source>
        <dbReference type="SAM" id="SignalP"/>
    </source>
</evidence>
<dbReference type="OrthoDB" id="47786at2759"/>
<keyword evidence="5" id="KW-1185">Reference proteome</keyword>
<keyword evidence="2" id="KW-0472">Membrane</keyword>
<feature type="transmembrane region" description="Helical" evidence="2">
    <location>
        <begin position="180"/>
        <end position="201"/>
    </location>
</feature>
<feature type="region of interest" description="Disordered" evidence="1">
    <location>
        <begin position="38"/>
        <end position="84"/>
    </location>
</feature>
<proteinExistence type="predicted"/>
<evidence type="ECO:0000256" key="1">
    <source>
        <dbReference type="SAM" id="MobiDB-lite"/>
    </source>
</evidence>
<feature type="compositionally biased region" description="Low complexity" evidence="1">
    <location>
        <begin position="51"/>
        <end position="84"/>
    </location>
</feature>
<comment type="caution">
    <text evidence="4">The sequence shown here is derived from an EMBL/GenBank/DDBJ whole genome shotgun (WGS) entry which is preliminary data.</text>
</comment>
<dbReference type="AlphaFoldDB" id="A0A9N8H715"/>
<sequence length="308" mass="33857">MTRALLLVLVLLGVIGSGFSFVLPSSVVTTTSQSDSAVYLSDVPQDETEKSTSSSSQESPPQQRKQQQQKANDTWQHQQRQQRNWKQNWLPEPPEDQLTLAGDVASLFLYSFMDHFLNDVYLTSLLKSSDSAAEAAKSLDTTSLPLPVWVDSTALGTQTVDHLLLTDLQSRVLPHFSTPLLASAGMASVSLASCWLLAGILHQAFHFRNTLDCPTDRAIAVTGQTWITSSIFLIALTCISQHMAGGAAVDIQDVSTSVLMTQGRVLTPIEEWLSVLTRTDIQYIVDSLGVLLTWRFMISFLLGGWSKK</sequence>
<evidence type="ECO:0000256" key="2">
    <source>
        <dbReference type="SAM" id="Phobius"/>
    </source>
</evidence>